<feature type="compositionally biased region" description="Low complexity" evidence="1">
    <location>
        <begin position="34"/>
        <end position="44"/>
    </location>
</feature>
<dbReference type="Proteomes" id="UP001189429">
    <property type="component" value="Unassembled WGS sequence"/>
</dbReference>
<sequence length="868" mass="92802">MSESFRASLDVSDQLDCGFPQDGADRLRAPGKTAASAARPPLPARARAPMAKGCWLTTVNATSWGPLGDSLQMAGGASTLAMAAQERHRLRRDLATQQKAVKDAGRRGVWSAATPSPTSASGTVGGVAALAPTSIQVAEGVVILNVYLRDGEGLSGNELGILWQLAQYLGQLEAEGHLWAVMSDCNVEPQVLDFGWITKLRAVARATSAPSCRQGGGSRIDYVTLAKSMSGLSNQSAQLDLGAITWPHWPVHLALCEAPGGARATVAAVSDDAGLQRIWDLLLMGIETQILASRDLVGEEHRRAPCRGAEGAAELEAPGRGGAAIAAVHDLLQKVENHGHWARLPVWARAPFQRGGGVFLGDDWQKSLKRIVAEGKKQEKLDVDAIVERELRPWGDIWNYRGLKQTRQPADAGVWDHLAPLERRAVRDVIRSFLWGTGVGQPGIPPRAPGGISDEAVGAMIAVFHVCEDMLQWPSGRPINVMVRPPKLDGGNRLLGPMPTPVRIWSRARRPITKAWGQAPPSDLTWGAGPGRSSSDSACDPNLAKEQAKLAGWDSAEAALDLWKACEMVTPGAQLHEARALEFPLRLTRMLLSTYRQPRTLAAFNAMSRAVVAWQESIAGRGHAISLLLVLTLRALRRAHAIAPTAQPRRLVDDATLAWAGPSAGHSKDLTSALSSSTVSAADLQLVMQPQGFNLGHELRGRKVIRTQEKRRLASLMDRRRLAMLRRAAGRRAAVLVATGLSPYADHGDGVAGLADRPLAQLLTLAVATAGAKAGCGTAAVMLLQKRVDYDPIHTATAPVVVRLARRIWEGIGPFAALTASWGSLAAVAKAGRLTWASAHGPLAAPWLSLERIGWSMQSAWALRPDIG</sequence>
<name>A0ABN9T864_9DINO</name>
<dbReference type="EMBL" id="CAUYUJ010014444">
    <property type="protein sequence ID" value="CAK0841288.1"/>
    <property type="molecule type" value="Genomic_DNA"/>
</dbReference>
<feature type="region of interest" description="Disordered" evidence="1">
    <location>
        <begin position="519"/>
        <end position="540"/>
    </location>
</feature>
<feature type="region of interest" description="Disordered" evidence="1">
    <location>
        <begin position="20"/>
        <end position="44"/>
    </location>
</feature>
<evidence type="ECO:0000313" key="3">
    <source>
        <dbReference type="Proteomes" id="UP001189429"/>
    </source>
</evidence>
<evidence type="ECO:0000313" key="2">
    <source>
        <dbReference type="EMBL" id="CAK0841288.1"/>
    </source>
</evidence>
<gene>
    <name evidence="2" type="ORF">PCOR1329_LOCUS36537</name>
</gene>
<protein>
    <submittedName>
        <fullName evidence="2">Uncharacterized protein</fullName>
    </submittedName>
</protein>
<proteinExistence type="predicted"/>
<accession>A0ABN9T864</accession>
<organism evidence="2 3">
    <name type="scientific">Prorocentrum cordatum</name>
    <dbReference type="NCBI Taxonomy" id="2364126"/>
    <lineage>
        <taxon>Eukaryota</taxon>
        <taxon>Sar</taxon>
        <taxon>Alveolata</taxon>
        <taxon>Dinophyceae</taxon>
        <taxon>Prorocentrales</taxon>
        <taxon>Prorocentraceae</taxon>
        <taxon>Prorocentrum</taxon>
    </lineage>
</organism>
<comment type="caution">
    <text evidence="2">The sequence shown here is derived from an EMBL/GenBank/DDBJ whole genome shotgun (WGS) entry which is preliminary data.</text>
</comment>
<keyword evidence="3" id="KW-1185">Reference proteome</keyword>
<reference evidence="2" key="1">
    <citation type="submission" date="2023-10" db="EMBL/GenBank/DDBJ databases">
        <authorList>
            <person name="Chen Y."/>
            <person name="Shah S."/>
            <person name="Dougan E. K."/>
            <person name="Thang M."/>
            <person name="Chan C."/>
        </authorList>
    </citation>
    <scope>NUCLEOTIDE SEQUENCE [LARGE SCALE GENOMIC DNA]</scope>
</reference>
<evidence type="ECO:0000256" key="1">
    <source>
        <dbReference type="SAM" id="MobiDB-lite"/>
    </source>
</evidence>